<dbReference type="PANTHER" id="PTHR43599">
    <property type="entry name" value="MULTIFUNCTIONAL PROTEIN ADE2"/>
    <property type="match status" value="1"/>
</dbReference>
<feature type="domain" description="PurE" evidence="13">
    <location>
        <begin position="745"/>
        <end position="892"/>
    </location>
</feature>
<keyword evidence="12" id="KW-1133">Transmembrane helix</keyword>
<keyword evidence="9" id="KW-0067">ATP-binding</keyword>
<evidence type="ECO:0000256" key="5">
    <source>
        <dbReference type="ARBA" id="ARBA00022598"/>
    </source>
</evidence>
<evidence type="ECO:0000256" key="9">
    <source>
        <dbReference type="ARBA" id="ARBA00022840"/>
    </source>
</evidence>
<dbReference type="InterPro" id="IPR050089">
    <property type="entry name" value="SAICAR_synthetase"/>
</dbReference>
<dbReference type="InterPro" id="IPR000031">
    <property type="entry name" value="PurE_dom"/>
</dbReference>
<dbReference type="PROSITE" id="PS01057">
    <property type="entry name" value="SAICAR_SYNTHETASE_1"/>
    <property type="match status" value="1"/>
</dbReference>
<evidence type="ECO:0000256" key="6">
    <source>
        <dbReference type="ARBA" id="ARBA00022741"/>
    </source>
</evidence>
<feature type="transmembrane region" description="Helical" evidence="12">
    <location>
        <begin position="98"/>
        <end position="118"/>
    </location>
</feature>
<comment type="pathway">
    <text evidence="1">Purine metabolism; IMP biosynthesis via de novo pathway; 5-amino-1-(5-phospho-D-ribosyl)imidazole-4-carboxamide from 5-amino-1-(5-phospho-D-ribosyl)imidazole-4-carboxylate: step 1/2.</text>
</comment>
<name>A0ABR1CEY0_NECAM</name>
<feature type="transmembrane region" description="Helical" evidence="12">
    <location>
        <begin position="71"/>
        <end position="92"/>
    </location>
</feature>
<dbReference type="Pfam" id="PF00731">
    <property type="entry name" value="AIRC"/>
    <property type="match status" value="1"/>
</dbReference>
<keyword evidence="7" id="KW-0658">Purine biosynthesis</keyword>
<keyword evidence="6" id="KW-0547">Nucleotide-binding</keyword>
<dbReference type="InterPro" id="IPR033626">
    <property type="entry name" value="PurE_classII"/>
</dbReference>
<dbReference type="HAMAP" id="MF_00137">
    <property type="entry name" value="SAICAR_synth"/>
    <property type="match status" value="1"/>
</dbReference>
<evidence type="ECO:0000256" key="8">
    <source>
        <dbReference type="ARBA" id="ARBA00022793"/>
    </source>
</evidence>
<comment type="caution">
    <text evidence="14">The sequence shown here is derived from an EMBL/GenBank/DDBJ whole genome shotgun (WGS) entry which is preliminary data.</text>
</comment>
<evidence type="ECO:0000313" key="15">
    <source>
        <dbReference type="Proteomes" id="UP001303046"/>
    </source>
</evidence>
<dbReference type="Gene3D" id="1.20.1740.10">
    <property type="entry name" value="Amino acid/polyamine transporter I"/>
    <property type="match status" value="1"/>
</dbReference>
<keyword evidence="15" id="KW-1185">Reference proteome</keyword>
<comment type="pathway">
    <text evidence="2">Purine metabolism; IMP biosynthesis via de novo pathway; 5-amino-1-(5-phospho-D-ribosyl)imidazole-4-carboxylate from 5-amino-1-(5-phospho-D-ribosyl)imidazole (carboxylase route): step 1/1.</text>
</comment>
<proteinExistence type="inferred from homology"/>
<evidence type="ECO:0000256" key="11">
    <source>
        <dbReference type="ARBA" id="ARBA00023268"/>
    </source>
</evidence>
<evidence type="ECO:0000256" key="7">
    <source>
        <dbReference type="ARBA" id="ARBA00022755"/>
    </source>
</evidence>
<evidence type="ECO:0000256" key="10">
    <source>
        <dbReference type="ARBA" id="ARBA00023239"/>
    </source>
</evidence>
<comment type="similarity">
    <text evidence="3">In the C-terminal section; belongs to the AIR carboxylase family. Class II subfamily.</text>
</comment>
<dbReference type="InterPro" id="IPR018236">
    <property type="entry name" value="SAICAR_synthetase_CS"/>
</dbReference>
<keyword evidence="12" id="KW-0472">Membrane</keyword>
<keyword evidence="10" id="KW-0456">Lyase</keyword>
<keyword evidence="12" id="KW-0812">Transmembrane</keyword>
<dbReference type="SUPFAM" id="SSF56104">
    <property type="entry name" value="SAICAR synthase-like"/>
    <property type="match status" value="1"/>
</dbReference>
<dbReference type="InterPro" id="IPR028923">
    <property type="entry name" value="SAICAR_synt/ADE2_N"/>
</dbReference>
<dbReference type="Gene3D" id="3.30.470.20">
    <property type="entry name" value="ATP-grasp fold, B domain"/>
    <property type="match status" value="1"/>
</dbReference>
<keyword evidence="8" id="KW-0210">Decarboxylase</keyword>
<dbReference type="Pfam" id="PF01259">
    <property type="entry name" value="SAICAR_synt"/>
    <property type="match status" value="1"/>
</dbReference>
<dbReference type="SUPFAM" id="SSF52255">
    <property type="entry name" value="N5-CAIR mutase (phosphoribosylaminoimidazole carboxylase, PurE)"/>
    <property type="match status" value="1"/>
</dbReference>
<feature type="transmembrane region" description="Helical" evidence="12">
    <location>
        <begin position="312"/>
        <end position="333"/>
    </location>
</feature>
<gene>
    <name evidence="14" type="primary">Necator_chrII.g7392</name>
    <name evidence="14" type="ORF">RB195_019599</name>
</gene>
<dbReference type="Gene3D" id="3.40.50.1970">
    <property type="match status" value="1"/>
</dbReference>
<dbReference type="SMART" id="SM01001">
    <property type="entry name" value="AIRC"/>
    <property type="match status" value="1"/>
</dbReference>
<feature type="transmembrane region" description="Helical" evidence="12">
    <location>
        <begin position="28"/>
        <end position="50"/>
    </location>
</feature>
<feature type="transmembrane region" description="Helical" evidence="12">
    <location>
        <begin position="369"/>
        <end position="388"/>
    </location>
</feature>
<dbReference type="HAMAP" id="MF_02045">
    <property type="entry name" value="PurE_classII"/>
    <property type="match status" value="1"/>
</dbReference>
<comment type="similarity">
    <text evidence="4">In the N-terminal section; belongs to the SAICAR synthetase family.</text>
</comment>
<evidence type="ECO:0000256" key="12">
    <source>
        <dbReference type="SAM" id="Phobius"/>
    </source>
</evidence>
<dbReference type="Proteomes" id="UP001303046">
    <property type="component" value="Unassembled WGS sequence"/>
</dbReference>
<feature type="transmembrane region" description="Helical" evidence="12">
    <location>
        <begin position="285"/>
        <end position="306"/>
    </location>
</feature>
<reference evidence="14 15" key="1">
    <citation type="submission" date="2023-08" db="EMBL/GenBank/DDBJ databases">
        <title>A Necator americanus chromosomal reference genome.</title>
        <authorList>
            <person name="Ilik V."/>
            <person name="Petrzelkova K.J."/>
            <person name="Pardy F."/>
            <person name="Fuh T."/>
            <person name="Niatou-Singa F.S."/>
            <person name="Gouil Q."/>
            <person name="Baker L."/>
            <person name="Ritchie M.E."/>
            <person name="Jex A.R."/>
            <person name="Gazzola D."/>
            <person name="Li H."/>
            <person name="Toshio Fujiwara R."/>
            <person name="Zhan B."/>
            <person name="Aroian R.V."/>
            <person name="Pafco B."/>
            <person name="Schwarz E.M."/>
        </authorList>
    </citation>
    <scope>NUCLEOTIDE SEQUENCE [LARGE SCALE GENOMIC DNA]</scope>
    <source>
        <strain evidence="14 15">Aroian</strain>
        <tissue evidence="14">Whole animal</tissue>
    </source>
</reference>
<protein>
    <recommendedName>
        <fullName evidence="13">PurE domain-containing protein</fullName>
    </recommendedName>
</protein>
<dbReference type="EMBL" id="JAVFWL010000002">
    <property type="protein sequence ID" value="KAK6737002.1"/>
    <property type="molecule type" value="Genomic_DNA"/>
</dbReference>
<evidence type="ECO:0000259" key="13">
    <source>
        <dbReference type="SMART" id="SM01001"/>
    </source>
</evidence>
<evidence type="ECO:0000256" key="4">
    <source>
        <dbReference type="ARBA" id="ARBA00011020"/>
    </source>
</evidence>
<feature type="transmembrane region" description="Helical" evidence="12">
    <location>
        <begin position="345"/>
        <end position="363"/>
    </location>
</feature>
<evidence type="ECO:0000256" key="2">
    <source>
        <dbReference type="ARBA" id="ARBA00004747"/>
    </source>
</evidence>
<evidence type="ECO:0000256" key="3">
    <source>
        <dbReference type="ARBA" id="ARBA00010478"/>
    </source>
</evidence>
<sequence>MKLETVDRARLQQGQEDLKPAAAAQGLLSIYMLTVSAVCGLSGAALSSFLPGSRIINALSSDRLLPLPADMTRRPVMSVFIFSILVSFGLLIDRNVLLMLVFFTTPLKMIIAVCLVVLQHYRPDPVGIPQETCQYKSIRKKRQQVSLTEEDGSIVTSTLTHDGDDSDCSVDTSVLLQMAVAKKETLRLQGRLEKKQDNYLSEKVPVLAKSVSHYNSMAPVAECPEVHNCIADPCSIREDSDDDGPHQIHLYSREVPELPFVESFRGVDRPSTPVDANEQYRKSKWVLTLFITSSVLFTQLAVVSGFDTVSSSILLSLFLAVVFLSIMLASKLSTNHHLQRRQARVLFFPYMSYFTLFLLIFVLSTTKTFTFLLFNSWILTGVLLYFIYGHWNSTQKHRIHDGFHEDDDAEMYRAIIGNDYAIQSESLKRDAVHIRLKYLDYSSLNDDLEKKTSRFFNFFDFLPAFQDLLDFIRIEFYMGSLTSFVSNPKNLTQIAEGKTKVIFDVNGHEGFVLIRSKDQLTAFNAARKNLLEGKARIANKTTTSVFKYLQDIGLETHFVEEASETDFIAKKCQMIPIEWVARRVATGSFLKRNPGVPQGYRFHEPKIETFFKDDANDDPQYSDEQIECANFEFNGVKIGKPEIVLMKKMTSVIFRALEKAWNKANCALIDMKVEYGVTTDGRIVLADVIDNDSWRVWPHGDKRLQLDKQFYREMKEVTSEALQQLISNYEKVMELTAGFSSTSQCRAVIIMGSPADLSHCEKIAASCKSLGITPILRVSSAHKTTRETLEILAEYEDTDIPTVVVAVAGRSNGLGPVLAGNTCLPVINCPPVTENNVLTDLWSSLRMPSGIGCSTVMGAEEAALAAAKILASHDYMIFGKILCLRLNNSYKLLESERTLQK</sequence>
<organism evidence="14 15">
    <name type="scientific">Necator americanus</name>
    <name type="common">Human hookworm</name>
    <dbReference type="NCBI Taxonomy" id="51031"/>
    <lineage>
        <taxon>Eukaryota</taxon>
        <taxon>Metazoa</taxon>
        <taxon>Ecdysozoa</taxon>
        <taxon>Nematoda</taxon>
        <taxon>Chromadorea</taxon>
        <taxon>Rhabditida</taxon>
        <taxon>Rhabditina</taxon>
        <taxon>Rhabditomorpha</taxon>
        <taxon>Strongyloidea</taxon>
        <taxon>Ancylostomatidae</taxon>
        <taxon>Bunostominae</taxon>
        <taxon>Necator</taxon>
    </lineage>
</organism>
<evidence type="ECO:0000313" key="14">
    <source>
        <dbReference type="EMBL" id="KAK6737002.1"/>
    </source>
</evidence>
<accession>A0ABR1CEY0</accession>
<keyword evidence="11" id="KW-0511">Multifunctional enzyme</keyword>
<dbReference type="Gene3D" id="3.30.200.20">
    <property type="entry name" value="Phosphorylase Kinase, domain 1"/>
    <property type="match status" value="1"/>
</dbReference>
<keyword evidence="5" id="KW-0436">Ligase</keyword>
<evidence type="ECO:0000256" key="1">
    <source>
        <dbReference type="ARBA" id="ARBA00004672"/>
    </source>
</evidence>
<dbReference type="CDD" id="cd01416">
    <property type="entry name" value="SAICAR_synt_Ade5"/>
    <property type="match status" value="1"/>
</dbReference>
<dbReference type="PANTHER" id="PTHR43599:SF3">
    <property type="entry name" value="SI:DKEY-6E2.2"/>
    <property type="match status" value="1"/>
</dbReference>